<feature type="chain" id="PRO_5013217337" evidence="2">
    <location>
        <begin position="22"/>
        <end position="189"/>
    </location>
</feature>
<feature type="compositionally biased region" description="Basic residues" evidence="1">
    <location>
        <begin position="90"/>
        <end position="103"/>
    </location>
</feature>
<protein>
    <submittedName>
        <fullName evidence="3">Uncharacterized protein</fullName>
    </submittedName>
</protein>
<feature type="compositionally biased region" description="Polar residues" evidence="1">
    <location>
        <begin position="176"/>
        <end position="189"/>
    </location>
</feature>
<evidence type="ECO:0000313" key="3">
    <source>
        <dbReference type="EMBL" id="PAV75918.1"/>
    </source>
</evidence>
<dbReference type="EMBL" id="LIAE01008012">
    <property type="protein sequence ID" value="PAV75918.1"/>
    <property type="molecule type" value="Genomic_DNA"/>
</dbReference>
<evidence type="ECO:0000256" key="1">
    <source>
        <dbReference type="SAM" id="MobiDB-lite"/>
    </source>
</evidence>
<feature type="compositionally biased region" description="Polar residues" evidence="1">
    <location>
        <begin position="122"/>
        <end position="131"/>
    </location>
</feature>
<feature type="compositionally biased region" description="Basic residues" evidence="1">
    <location>
        <begin position="160"/>
        <end position="169"/>
    </location>
</feature>
<dbReference type="AlphaFoldDB" id="A0A2A2KPW0"/>
<proteinExistence type="predicted"/>
<evidence type="ECO:0000256" key="2">
    <source>
        <dbReference type="SAM" id="SignalP"/>
    </source>
</evidence>
<dbReference type="Proteomes" id="UP000218231">
    <property type="component" value="Unassembled WGS sequence"/>
</dbReference>
<accession>A0A2A2KPW0</accession>
<feature type="region of interest" description="Disordered" evidence="1">
    <location>
        <begin position="24"/>
        <end position="189"/>
    </location>
</feature>
<feature type="compositionally biased region" description="Basic and acidic residues" evidence="1">
    <location>
        <begin position="104"/>
        <end position="119"/>
    </location>
</feature>
<keyword evidence="2" id="KW-0732">Signal</keyword>
<comment type="caution">
    <text evidence="3">The sequence shown here is derived from an EMBL/GenBank/DDBJ whole genome shotgun (WGS) entry which is preliminary data.</text>
</comment>
<reference evidence="3 4" key="1">
    <citation type="journal article" date="2017" name="Curr. Biol.">
        <title>Genome architecture and evolution of a unichromosomal asexual nematode.</title>
        <authorList>
            <person name="Fradin H."/>
            <person name="Zegar C."/>
            <person name="Gutwein M."/>
            <person name="Lucas J."/>
            <person name="Kovtun M."/>
            <person name="Corcoran D."/>
            <person name="Baugh L.R."/>
            <person name="Kiontke K."/>
            <person name="Gunsalus K."/>
            <person name="Fitch D.H."/>
            <person name="Piano F."/>
        </authorList>
    </citation>
    <scope>NUCLEOTIDE SEQUENCE [LARGE SCALE GENOMIC DNA]</scope>
    <source>
        <strain evidence="3">PF1309</strain>
    </source>
</reference>
<feature type="signal peptide" evidence="2">
    <location>
        <begin position="1"/>
        <end position="21"/>
    </location>
</feature>
<sequence length="189" mass="21021">MGYELFVFALLWMCLMTCGKGKKAFKKSKEPDPLKKSDKQQAHSINIKSPPSRRGKNSKRSEFKDDLDKDKDGDVKPDKVPSEKTGVKPKSSRMVKLRYRQGHKTREDSVKIRASDKGKSSGAKTSQSRSGTFGKDILDKSSLKLELTQASSTSNLGKNNSKKSNKSQRSKSQLNASQQKSIVKTNPLV</sequence>
<feature type="compositionally biased region" description="Basic and acidic residues" evidence="1">
    <location>
        <begin position="27"/>
        <end position="41"/>
    </location>
</feature>
<name>A0A2A2KPW0_9BILA</name>
<gene>
    <name evidence="3" type="ORF">WR25_01226</name>
</gene>
<evidence type="ECO:0000313" key="4">
    <source>
        <dbReference type="Proteomes" id="UP000218231"/>
    </source>
</evidence>
<feature type="compositionally biased region" description="Basic and acidic residues" evidence="1">
    <location>
        <begin position="59"/>
        <end position="86"/>
    </location>
</feature>
<keyword evidence="4" id="KW-1185">Reference proteome</keyword>
<organism evidence="3 4">
    <name type="scientific">Diploscapter pachys</name>
    <dbReference type="NCBI Taxonomy" id="2018661"/>
    <lineage>
        <taxon>Eukaryota</taxon>
        <taxon>Metazoa</taxon>
        <taxon>Ecdysozoa</taxon>
        <taxon>Nematoda</taxon>
        <taxon>Chromadorea</taxon>
        <taxon>Rhabditida</taxon>
        <taxon>Rhabditina</taxon>
        <taxon>Rhabditomorpha</taxon>
        <taxon>Rhabditoidea</taxon>
        <taxon>Rhabditidae</taxon>
        <taxon>Diploscapter</taxon>
    </lineage>
</organism>